<evidence type="ECO:0000313" key="1">
    <source>
        <dbReference type="EMBL" id="QJR09934.1"/>
    </source>
</evidence>
<dbReference type="SUPFAM" id="SSF51556">
    <property type="entry name" value="Metallo-dependent hydrolases"/>
    <property type="match status" value="1"/>
</dbReference>
<dbReference type="AlphaFoldDB" id="A0A6M4GTV9"/>
<evidence type="ECO:0000313" key="2">
    <source>
        <dbReference type="Proteomes" id="UP000501534"/>
    </source>
</evidence>
<name>A0A6M4GTV9_9PROT</name>
<dbReference type="PANTHER" id="PTHR42889">
    <property type="entry name" value="BLR3681 PROTEIN"/>
    <property type="match status" value="1"/>
</dbReference>
<accession>A0A6M4GTV9</accession>
<dbReference type="Proteomes" id="UP000501534">
    <property type="component" value="Chromosome"/>
</dbReference>
<dbReference type="KEGG" id="uru:DSM104443_00985"/>
<organism evidence="1 2">
    <name type="scientific">Usitatibacter rugosus</name>
    <dbReference type="NCBI Taxonomy" id="2732067"/>
    <lineage>
        <taxon>Bacteria</taxon>
        <taxon>Pseudomonadati</taxon>
        <taxon>Pseudomonadota</taxon>
        <taxon>Betaproteobacteria</taxon>
        <taxon>Nitrosomonadales</taxon>
        <taxon>Usitatibacteraceae</taxon>
        <taxon>Usitatibacter</taxon>
    </lineage>
</organism>
<gene>
    <name evidence="1" type="ORF">DSM104443_00985</name>
</gene>
<reference evidence="1 2" key="1">
    <citation type="submission" date="2020-04" db="EMBL/GenBank/DDBJ databases">
        <title>Usitatibacter rugosus gen. nov., sp. nov. and Usitatibacter palustris sp. nov., novel members of Usitatibacteraceae fam. nov. within the order Nitrosomonadales isolated from soil.</title>
        <authorList>
            <person name="Huber K.J."/>
            <person name="Neumann-Schaal M."/>
            <person name="Geppert A."/>
            <person name="Luckner M."/>
            <person name="Wanner G."/>
            <person name="Overmann J."/>
        </authorList>
    </citation>
    <scope>NUCLEOTIDE SEQUENCE [LARGE SCALE GENOMIC DNA]</scope>
    <source>
        <strain evidence="1 2">0125_3</strain>
    </source>
</reference>
<keyword evidence="2" id="KW-1185">Reference proteome</keyword>
<dbReference type="EMBL" id="CP053069">
    <property type="protein sequence ID" value="QJR09934.1"/>
    <property type="molecule type" value="Genomic_DNA"/>
</dbReference>
<dbReference type="PANTHER" id="PTHR42889:SF1">
    <property type="entry name" value="BLR3681 PROTEIN"/>
    <property type="match status" value="1"/>
</dbReference>
<dbReference type="RefSeq" id="WP_171090059.1">
    <property type="nucleotide sequence ID" value="NZ_CP053069.1"/>
</dbReference>
<dbReference type="Gene3D" id="3.20.20.140">
    <property type="entry name" value="Metal-dependent hydrolases"/>
    <property type="match status" value="1"/>
</dbReference>
<protein>
    <recommendedName>
        <fullName evidence="3">Amidohydrolase</fullName>
    </recommendedName>
</protein>
<dbReference type="InterPro" id="IPR032466">
    <property type="entry name" value="Metal_Hydrolase"/>
</dbReference>
<sequence>MGFLTQDEIDALAPAESSLFRSPIPVQSVSSDEFEPSRQSAKQREFEARVKAIGSELAKHQGMSRRRFFTTAGGMAAAFVAMNDTHGPFYAVSRAEAATPEMAQARADTLKDQFVMDMHTHFLRDDTRIMTFVRQREAVGKAGWNPALAGKPQTIEDLKFANYFKEIFLDSDTKVACISGSYSEDPRDSFLTNEMKFDARARVNKEAGTKRMFSHAIFTPGQDGWLERAEREMETLKPDSWKCYTIGDNTNKHLAKHPFRLDDEKLLYPFYERLVKWSKDNPGLRNVCVHKGLFPPSIEKQYPHLLGYATVADVGKAAKDWPQLNFMIYHSAYRFPGGGTAEDAWAQLQRTGRIEWVNDLADIPAQYGVSNVYADLGQIFAQSTMADPRVCAFLMGSLVKGLGADHVVWGTDAIWTGSPQWQIEALRRLEIPEDMRKRYGFAPLGAADGPVKRAILGDTNARLYAFTPKQRTALADDRVAYFRNVYEREGGARTNLAYGYTRKGA</sequence>
<evidence type="ECO:0008006" key="3">
    <source>
        <dbReference type="Google" id="ProtNLM"/>
    </source>
</evidence>
<proteinExistence type="predicted"/>